<feature type="coiled-coil region" evidence="1">
    <location>
        <begin position="396"/>
        <end position="423"/>
    </location>
</feature>
<evidence type="ECO:0000313" key="4">
    <source>
        <dbReference type="EMBL" id="KZV32407.1"/>
    </source>
</evidence>
<dbReference type="PANTHER" id="PTHR48459:SF1">
    <property type="entry name" value="CUE DOMAIN-CONTAINING PROTEIN"/>
    <property type="match status" value="1"/>
</dbReference>
<feature type="compositionally biased region" description="Polar residues" evidence="2">
    <location>
        <begin position="189"/>
        <end position="202"/>
    </location>
</feature>
<sequence>MGFNEVYNSLQELFPEIDSRVIRAVAIEHNKDPDAAVEAVLEEIIPFFSETLRPTKSLTASSSLDQSPKEFVATVQSVDGLPVNAIISAEETYANNGNGGHQSDYANDENDVAFHDTYNGQHDGEGELSISGKFGENSIKISGDMFPHGRQPAMLMEETRVNILQCEASVHPERTETVSAGKCPEDGIKTSSGATSSPTRLSCPDGNNSVGIIFSEAVPNFTMSHSESTVQVAVLPNMNGSNSETRFPSDTASGMEISSENVLIEDESTVNDSVSQSSQIHFMGVLDEVIAEAMNNKRTLFPALESVIRLTRDVELKEHAAELAQEEAAKGGVDVLDKVEELKKILNHAKNANDMHAGEVYGEKSILATELRELQSRVLYLADERDKSLAVLDEMYQTSKMRLAAAEDEISNAEQEKLRKEVSAREALSRQESLMERVVQEANILKQHAEENAKLREFLVDRGCVVDTLQGEIAVISQDVKLLKEKIDGRILLANSCSFPQTSCIIASSTSPLKGLIPDQVESVPIQGDPIESQQLMDPDKRTSVDEMARYDREALVAEGWDFLTNLTTEADF</sequence>
<evidence type="ECO:0000259" key="3">
    <source>
        <dbReference type="PROSITE" id="PS51140"/>
    </source>
</evidence>
<accession>A0A2Z7BEF4</accession>
<keyword evidence="1" id="KW-0175">Coiled coil</keyword>
<dbReference type="GO" id="GO:0043130">
    <property type="term" value="F:ubiquitin binding"/>
    <property type="evidence" value="ECO:0007669"/>
    <property type="project" value="InterPro"/>
</dbReference>
<dbReference type="Gene3D" id="1.10.8.10">
    <property type="entry name" value="DNA helicase RuvA subunit, C-terminal domain"/>
    <property type="match status" value="1"/>
</dbReference>
<dbReference type="Pfam" id="PF02845">
    <property type="entry name" value="CUE"/>
    <property type="match status" value="1"/>
</dbReference>
<reference evidence="4 5" key="1">
    <citation type="journal article" date="2015" name="Proc. Natl. Acad. Sci. U.S.A.">
        <title>The resurrection genome of Boea hygrometrica: A blueprint for survival of dehydration.</title>
        <authorList>
            <person name="Xiao L."/>
            <person name="Yang G."/>
            <person name="Zhang L."/>
            <person name="Yang X."/>
            <person name="Zhao S."/>
            <person name="Ji Z."/>
            <person name="Zhou Q."/>
            <person name="Hu M."/>
            <person name="Wang Y."/>
            <person name="Chen M."/>
            <person name="Xu Y."/>
            <person name="Jin H."/>
            <person name="Xiao X."/>
            <person name="Hu G."/>
            <person name="Bao F."/>
            <person name="Hu Y."/>
            <person name="Wan P."/>
            <person name="Li L."/>
            <person name="Deng X."/>
            <person name="Kuang T."/>
            <person name="Xiang C."/>
            <person name="Zhu J.K."/>
            <person name="Oliver M.J."/>
            <person name="He Y."/>
        </authorList>
    </citation>
    <scope>NUCLEOTIDE SEQUENCE [LARGE SCALE GENOMIC DNA]</scope>
    <source>
        <strain evidence="5">cv. XS01</strain>
    </source>
</reference>
<dbReference type="EMBL" id="KV006883">
    <property type="protein sequence ID" value="KZV32407.1"/>
    <property type="molecule type" value="Genomic_DNA"/>
</dbReference>
<feature type="domain" description="CUE" evidence="3">
    <location>
        <begin position="2"/>
        <end position="45"/>
    </location>
</feature>
<dbReference type="InterPro" id="IPR009060">
    <property type="entry name" value="UBA-like_sf"/>
</dbReference>
<gene>
    <name evidence="4" type="ORF">F511_03690</name>
</gene>
<protein>
    <recommendedName>
        <fullName evidence="3">CUE domain-containing protein</fullName>
    </recommendedName>
</protein>
<feature type="region of interest" description="Disordered" evidence="2">
    <location>
        <begin position="177"/>
        <end position="202"/>
    </location>
</feature>
<evidence type="ECO:0000313" key="5">
    <source>
        <dbReference type="Proteomes" id="UP000250235"/>
    </source>
</evidence>
<organism evidence="4 5">
    <name type="scientific">Dorcoceras hygrometricum</name>
    <dbReference type="NCBI Taxonomy" id="472368"/>
    <lineage>
        <taxon>Eukaryota</taxon>
        <taxon>Viridiplantae</taxon>
        <taxon>Streptophyta</taxon>
        <taxon>Embryophyta</taxon>
        <taxon>Tracheophyta</taxon>
        <taxon>Spermatophyta</taxon>
        <taxon>Magnoliopsida</taxon>
        <taxon>eudicotyledons</taxon>
        <taxon>Gunneridae</taxon>
        <taxon>Pentapetalae</taxon>
        <taxon>asterids</taxon>
        <taxon>lamiids</taxon>
        <taxon>Lamiales</taxon>
        <taxon>Gesneriaceae</taxon>
        <taxon>Didymocarpoideae</taxon>
        <taxon>Trichosporeae</taxon>
        <taxon>Loxocarpinae</taxon>
        <taxon>Dorcoceras</taxon>
    </lineage>
</organism>
<evidence type="ECO:0000256" key="1">
    <source>
        <dbReference type="SAM" id="Coils"/>
    </source>
</evidence>
<dbReference type="PROSITE" id="PS51140">
    <property type="entry name" value="CUE"/>
    <property type="match status" value="1"/>
</dbReference>
<keyword evidence="5" id="KW-1185">Reference proteome</keyword>
<dbReference type="Proteomes" id="UP000250235">
    <property type="component" value="Unassembled WGS sequence"/>
</dbReference>
<dbReference type="OrthoDB" id="620544at2759"/>
<dbReference type="SUPFAM" id="SSF46934">
    <property type="entry name" value="UBA-like"/>
    <property type="match status" value="1"/>
</dbReference>
<dbReference type="CDD" id="cd14279">
    <property type="entry name" value="CUE"/>
    <property type="match status" value="1"/>
</dbReference>
<name>A0A2Z7BEF4_9LAMI</name>
<dbReference type="SMART" id="SM00546">
    <property type="entry name" value="CUE"/>
    <property type="match status" value="1"/>
</dbReference>
<dbReference type="AlphaFoldDB" id="A0A2Z7BEF4"/>
<evidence type="ECO:0000256" key="2">
    <source>
        <dbReference type="SAM" id="MobiDB-lite"/>
    </source>
</evidence>
<dbReference type="InterPro" id="IPR003892">
    <property type="entry name" value="CUE"/>
</dbReference>
<dbReference type="PANTHER" id="PTHR48459">
    <property type="entry name" value="CUE DOMAIN-CONTAINING PROTEIN"/>
    <property type="match status" value="1"/>
</dbReference>
<proteinExistence type="predicted"/>